<dbReference type="InParanoid" id="A0A5N4AEU0"/>
<comment type="caution">
    <text evidence="1">The sequence shown here is derived from an EMBL/GenBank/DDBJ whole genome shotgun (WGS) entry which is preliminary data.</text>
</comment>
<gene>
    <name evidence="1" type="ORF">PPYR_09877</name>
</gene>
<protein>
    <recommendedName>
        <fullName evidence="3">Regulatory protein zeste</fullName>
    </recommendedName>
</protein>
<dbReference type="AlphaFoldDB" id="A0A5N4AEU0"/>
<keyword evidence="2" id="KW-1185">Reference proteome</keyword>
<name>A0A5N4AEU0_PHOPY</name>
<evidence type="ECO:0008006" key="3">
    <source>
        <dbReference type="Google" id="ProtNLM"/>
    </source>
</evidence>
<evidence type="ECO:0000313" key="2">
    <source>
        <dbReference type="Proteomes" id="UP000327044"/>
    </source>
</evidence>
<evidence type="ECO:0000313" key="1">
    <source>
        <dbReference type="EMBL" id="KAB0795816.1"/>
    </source>
</evidence>
<organism evidence="1 2">
    <name type="scientific">Photinus pyralis</name>
    <name type="common">Common eastern firefly</name>
    <name type="synonym">Lampyris pyralis</name>
    <dbReference type="NCBI Taxonomy" id="7054"/>
    <lineage>
        <taxon>Eukaryota</taxon>
        <taxon>Metazoa</taxon>
        <taxon>Ecdysozoa</taxon>
        <taxon>Arthropoda</taxon>
        <taxon>Hexapoda</taxon>
        <taxon>Insecta</taxon>
        <taxon>Pterygota</taxon>
        <taxon>Neoptera</taxon>
        <taxon>Endopterygota</taxon>
        <taxon>Coleoptera</taxon>
        <taxon>Polyphaga</taxon>
        <taxon>Elateriformia</taxon>
        <taxon>Elateroidea</taxon>
        <taxon>Lampyridae</taxon>
        <taxon>Lampyrinae</taxon>
        <taxon>Photinus</taxon>
    </lineage>
</organism>
<proteinExistence type="predicted"/>
<accession>A0A5N4AEU0</accession>
<dbReference type="EMBL" id="VVIM01000007">
    <property type="protein sequence ID" value="KAB0795816.1"/>
    <property type="molecule type" value="Genomic_DNA"/>
</dbReference>
<reference evidence="1 2" key="1">
    <citation type="journal article" date="2018" name="Elife">
        <title>Firefly genomes illuminate parallel origins of bioluminescence in beetles.</title>
        <authorList>
            <person name="Fallon T.R."/>
            <person name="Lower S.E."/>
            <person name="Chang C.H."/>
            <person name="Bessho-Uehara M."/>
            <person name="Martin G.J."/>
            <person name="Bewick A.J."/>
            <person name="Behringer M."/>
            <person name="Debat H.J."/>
            <person name="Wong I."/>
            <person name="Day J.C."/>
            <person name="Suvorov A."/>
            <person name="Silva C.J."/>
            <person name="Stanger-Hall K.F."/>
            <person name="Hall D.W."/>
            <person name="Schmitz R.J."/>
            <person name="Nelson D.R."/>
            <person name="Lewis S.M."/>
            <person name="Shigenobu S."/>
            <person name="Bybee S.M."/>
            <person name="Larracuente A.M."/>
            <person name="Oba Y."/>
            <person name="Weng J.K."/>
        </authorList>
    </citation>
    <scope>NUCLEOTIDE SEQUENCE [LARGE SCALE GENOMIC DNA]</scope>
    <source>
        <strain evidence="1">1611_PpyrPB1</strain>
        <tissue evidence="1">Whole body</tissue>
    </source>
</reference>
<dbReference type="Proteomes" id="UP000327044">
    <property type="component" value="Unassembled WGS sequence"/>
</dbReference>
<sequence>MKSDVFTAIKKKTLSEQYEMYIHFKKCKHHNEEAFETLCSELNTIRNGPKRSTLNWKKIFSEWESKVKAKARRIYMEREITGGGVPIIEILNDLERRLLEVLSKVLIYGHPKVIELGFLKCKKLKRAPPTIVARKLYKRKRHLKVPMDLRNLIKDNSKKLVNSLLLIKNSLQALDDAIVNFIKIQE</sequence>